<evidence type="ECO:0000313" key="1">
    <source>
        <dbReference type="EMBL" id="MBW47833.1"/>
    </source>
</evidence>
<reference evidence="1" key="1">
    <citation type="submission" date="2018-01" db="EMBL/GenBank/DDBJ databases">
        <title>An insight into the sialome of Amazonian anophelines.</title>
        <authorList>
            <person name="Ribeiro J.M."/>
            <person name="Scarpassa V."/>
            <person name="Calvo E."/>
        </authorList>
    </citation>
    <scope>NUCLEOTIDE SEQUENCE</scope>
    <source>
        <tissue evidence="1">Salivary glands</tissue>
    </source>
</reference>
<name>A0A2M4B457_9DIPT</name>
<protein>
    <submittedName>
        <fullName evidence="1">Putative secreted protein</fullName>
    </submittedName>
</protein>
<proteinExistence type="predicted"/>
<organism evidence="1">
    <name type="scientific">Anopheles triannulatus</name>
    <dbReference type="NCBI Taxonomy" id="58253"/>
    <lineage>
        <taxon>Eukaryota</taxon>
        <taxon>Metazoa</taxon>
        <taxon>Ecdysozoa</taxon>
        <taxon>Arthropoda</taxon>
        <taxon>Hexapoda</taxon>
        <taxon>Insecta</taxon>
        <taxon>Pterygota</taxon>
        <taxon>Neoptera</taxon>
        <taxon>Endopterygota</taxon>
        <taxon>Diptera</taxon>
        <taxon>Nematocera</taxon>
        <taxon>Culicoidea</taxon>
        <taxon>Culicidae</taxon>
        <taxon>Anophelinae</taxon>
        <taxon>Anopheles</taxon>
    </lineage>
</organism>
<dbReference type="AlphaFoldDB" id="A0A2M4B457"/>
<dbReference type="EMBL" id="GGFK01014512">
    <property type="protein sequence ID" value="MBW47833.1"/>
    <property type="molecule type" value="Transcribed_RNA"/>
</dbReference>
<sequence>MFPLLKLSSFTHRLYVTLLATFMTRLQSKRTVPLPMRCATSPTRILRLRFLFITLLGRCLSLFELAFLLAHC</sequence>
<accession>A0A2M4B457</accession>